<gene>
    <name evidence="7" type="ORF">SCABRO_02005</name>
</gene>
<proteinExistence type="inferred from homology"/>
<feature type="domain" description="4Fe-4S ferredoxin-type" evidence="6">
    <location>
        <begin position="562"/>
        <end position="591"/>
    </location>
</feature>
<dbReference type="Proteomes" id="UP000030652">
    <property type="component" value="Unassembled WGS sequence"/>
</dbReference>
<dbReference type="PATRIC" id="fig|237368.3.peg.2165"/>
<dbReference type="InterPro" id="IPR037225">
    <property type="entry name" value="Nuo51_FMN-bd_sf"/>
</dbReference>
<feature type="domain" description="4Fe-4S ferredoxin-type" evidence="6">
    <location>
        <begin position="592"/>
        <end position="617"/>
    </location>
</feature>
<dbReference type="Gene3D" id="1.20.1440.230">
    <property type="entry name" value="NADH-ubiquinone oxidoreductase 51kDa subunit, iron-sulphur binding domain"/>
    <property type="match status" value="1"/>
</dbReference>
<dbReference type="InterPro" id="IPR017896">
    <property type="entry name" value="4Fe4S_Fe-S-bd"/>
</dbReference>
<dbReference type="SUPFAM" id="SSF52833">
    <property type="entry name" value="Thioredoxin-like"/>
    <property type="match status" value="1"/>
</dbReference>
<dbReference type="AlphaFoldDB" id="A0A0B0EGN1"/>
<dbReference type="GO" id="GO:0051539">
    <property type="term" value="F:4 iron, 4 sulfur cluster binding"/>
    <property type="evidence" value="ECO:0007669"/>
    <property type="project" value="UniProtKB-KW"/>
</dbReference>
<keyword evidence="2" id="KW-0004">4Fe-4S</keyword>
<evidence type="ECO:0000256" key="5">
    <source>
        <dbReference type="ARBA" id="ARBA00023014"/>
    </source>
</evidence>
<keyword evidence="4" id="KW-0408">Iron</keyword>
<dbReference type="PANTHER" id="PTHR43578:SF3">
    <property type="entry name" value="NADH-QUINONE OXIDOREDUCTASE SUBUNIT F"/>
    <property type="match status" value="1"/>
</dbReference>
<comment type="caution">
    <text evidence="7">The sequence shown here is derived from an EMBL/GenBank/DDBJ whole genome shotgun (WGS) entry which is preliminary data.</text>
</comment>
<dbReference type="Pfam" id="PF01512">
    <property type="entry name" value="Complex1_51K"/>
    <property type="match status" value="1"/>
</dbReference>
<dbReference type="InterPro" id="IPR011538">
    <property type="entry name" value="Nuo51_FMN-bd"/>
</dbReference>
<evidence type="ECO:0000256" key="1">
    <source>
        <dbReference type="ARBA" id="ARBA00007523"/>
    </source>
</evidence>
<dbReference type="InterPro" id="IPR001949">
    <property type="entry name" value="NADH-UbQ_OxRdtase_51kDa_CS"/>
</dbReference>
<dbReference type="PROSITE" id="PS00645">
    <property type="entry name" value="COMPLEX1_51K_2"/>
    <property type="match status" value="1"/>
</dbReference>
<evidence type="ECO:0000313" key="8">
    <source>
        <dbReference type="Proteomes" id="UP000030652"/>
    </source>
</evidence>
<dbReference type="InterPro" id="IPR036249">
    <property type="entry name" value="Thioredoxin-like_sf"/>
</dbReference>
<dbReference type="eggNOG" id="COG1894">
    <property type="taxonomic scope" value="Bacteria"/>
</dbReference>
<dbReference type="CDD" id="cd02980">
    <property type="entry name" value="TRX_Fd_family"/>
    <property type="match status" value="1"/>
</dbReference>
<dbReference type="Gene3D" id="3.40.30.10">
    <property type="entry name" value="Glutaredoxin"/>
    <property type="match status" value="1"/>
</dbReference>
<dbReference type="InterPro" id="IPR017900">
    <property type="entry name" value="4Fe4S_Fe_S_CS"/>
</dbReference>
<dbReference type="GO" id="GO:0008137">
    <property type="term" value="F:NADH dehydrogenase (ubiquinone) activity"/>
    <property type="evidence" value="ECO:0007669"/>
    <property type="project" value="InterPro"/>
</dbReference>
<accession>A0A0B0EGN1</accession>
<dbReference type="Pfam" id="PF10589">
    <property type="entry name" value="NADH_4Fe-4S"/>
    <property type="match status" value="1"/>
</dbReference>
<sequence length="617" mass="67573">MKMVKKRISTVKKNTAPKRPKIIIGMGTCGLGAGARVVLESIEKESEKQKLPVDVVRTGCIGMCSHEVLVDVIMPGYSRVTYAKVKPDIVPQIMEEHIGKGNVVMKYALSQMCLDGQATKQYKDLPSFDGLEQNKNQMKLVTRNCGIIDPDSIDEYISQGGYKALEKILSDMTPQDVINEVGRSGLRGRGGGGFDTGWKWESTAKYVADKKYIICNADEGDPGAFMDRSIMEGDPHALLEGMVIGGYAIGATSGYIYIRAEYPLAIERLNTAIIQAKERGYLGKNILNSDYSLDLIIKQGAGAFVCGESTALQFSIEGKRGMPRTRPPQSVEAGLWDKPTCLNNVETFANIPIIFKHGAAWYSKIGTEKSKGTKIFALTGNIKNVGLIEVPMGITVREIVFDIGGGVPRKKKFKAVQIGGPSGGCLPESYLESPVDYESLKSAGAMMGSGSLVVVDETTCMVDMARFFLDFCTNESCGKCPPCRIGTVLMLDILNRITQGDGKEEDIDVLEKMCDEVRTMSLCGLGQSAPNPVKSTLRYFRDEYISHIRDKECPTATCVALHKYTVISNKCTKCTLCIRNCPVDAISGSREEVAFIDKEKCIKCNLCYDKCNFMAIK</sequence>
<organism evidence="7 8">
    <name type="scientific">Candidatus Scalindua brodae</name>
    <dbReference type="NCBI Taxonomy" id="237368"/>
    <lineage>
        <taxon>Bacteria</taxon>
        <taxon>Pseudomonadati</taxon>
        <taxon>Planctomycetota</taxon>
        <taxon>Candidatus Brocadiia</taxon>
        <taxon>Candidatus Brocadiales</taxon>
        <taxon>Candidatus Scalinduaceae</taxon>
        <taxon>Candidatus Scalindua</taxon>
    </lineage>
</organism>
<reference evidence="7 8" key="1">
    <citation type="submission" date="2014-10" db="EMBL/GenBank/DDBJ databases">
        <title>Draft genome of anammox bacterium scalindua brodae, obtained using differential coverage binning of sequence data from two enrichment reactors.</title>
        <authorList>
            <person name="Speth D.R."/>
            <person name="Russ L."/>
            <person name="Kartal B."/>
            <person name="Op den Camp H.J."/>
            <person name="Dutilh B.E."/>
            <person name="Jetten M.S."/>
        </authorList>
    </citation>
    <scope>NUCLEOTIDE SEQUENCE [LARGE SCALE GENOMIC DNA]</scope>
    <source>
        <strain evidence="7">RU1</strain>
    </source>
</reference>
<evidence type="ECO:0000259" key="6">
    <source>
        <dbReference type="PROSITE" id="PS51379"/>
    </source>
</evidence>
<dbReference type="GO" id="GO:0010181">
    <property type="term" value="F:FMN binding"/>
    <property type="evidence" value="ECO:0007669"/>
    <property type="project" value="InterPro"/>
</dbReference>
<evidence type="ECO:0000256" key="2">
    <source>
        <dbReference type="ARBA" id="ARBA00022485"/>
    </source>
</evidence>
<evidence type="ECO:0000313" key="7">
    <source>
        <dbReference type="EMBL" id="KHE92242.1"/>
    </source>
</evidence>
<name>A0A0B0EGN1_9BACT</name>
<dbReference type="Pfam" id="PF00037">
    <property type="entry name" value="Fer4"/>
    <property type="match status" value="1"/>
</dbReference>
<comment type="similarity">
    <text evidence="1">Belongs to the complex I 51 kDa subunit family.</text>
</comment>
<dbReference type="SUPFAM" id="SSF142019">
    <property type="entry name" value="Nqo1 FMN-binding domain-like"/>
    <property type="match status" value="1"/>
</dbReference>
<dbReference type="PROSITE" id="PS51379">
    <property type="entry name" value="4FE4S_FER_2"/>
    <property type="match status" value="2"/>
</dbReference>
<dbReference type="EMBL" id="JRYO01000143">
    <property type="protein sequence ID" value="KHE92242.1"/>
    <property type="molecule type" value="Genomic_DNA"/>
</dbReference>
<dbReference type="Gene3D" id="3.10.20.600">
    <property type="match status" value="1"/>
</dbReference>
<dbReference type="SUPFAM" id="SSF54862">
    <property type="entry name" value="4Fe-4S ferredoxins"/>
    <property type="match status" value="1"/>
</dbReference>
<dbReference type="PANTHER" id="PTHR43578">
    <property type="entry name" value="NADH-QUINONE OXIDOREDUCTASE SUBUNIT F"/>
    <property type="match status" value="1"/>
</dbReference>
<dbReference type="FunFam" id="1.20.1440.230:FF:000001">
    <property type="entry name" value="Mitochondrial NADH dehydrogenase flavoprotein 1"/>
    <property type="match status" value="1"/>
</dbReference>
<evidence type="ECO:0000256" key="4">
    <source>
        <dbReference type="ARBA" id="ARBA00023004"/>
    </source>
</evidence>
<dbReference type="GO" id="GO:0046872">
    <property type="term" value="F:metal ion binding"/>
    <property type="evidence" value="ECO:0007669"/>
    <property type="project" value="UniProtKB-KW"/>
</dbReference>
<dbReference type="Gene3D" id="3.30.70.20">
    <property type="match status" value="1"/>
</dbReference>
<dbReference type="InterPro" id="IPR019575">
    <property type="entry name" value="Nuop51_4Fe4S-bd"/>
</dbReference>
<dbReference type="InterPro" id="IPR037207">
    <property type="entry name" value="Nuop51_4Fe4S-bd_sf"/>
</dbReference>
<dbReference type="FunFam" id="3.40.50.11540:FF:000001">
    <property type="entry name" value="NADH dehydrogenase [ubiquinone] flavoprotein 1, mitochondrial"/>
    <property type="match status" value="1"/>
</dbReference>
<protein>
    <submittedName>
        <fullName evidence="7">NADH dehydrogenase I subunit F</fullName>
    </submittedName>
</protein>
<keyword evidence="5" id="KW-0411">Iron-sulfur</keyword>
<dbReference type="SUPFAM" id="SSF142984">
    <property type="entry name" value="Nqo1 middle domain-like"/>
    <property type="match status" value="1"/>
</dbReference>
<evidence type="ECO:0000256" key="3">
    <source>
        <dbReference type="ARBA" id="ARBA00022723"/>
    </source>
</evidence>
<dbReference type="PROSITE" id="PS00198">
    <property type="entry name" value="4FE4S_FER_1"/>
    <property type="match status" value="1"/>
</dbReference>
<dbReference type="Gene3D" id="3.40.50.11540">
    <property type="entry name" value="NADH-ubiquinone oxidoreductase 51kDa subunit"/>
    <property type="match status" value="1"/>
</dbReference>
<dbReference type="SMART" id="SM00928">
    <property type="entry name" value="NADH_4Fe-4S"/>
    <property type="match status" value="1"/>
</dbReference>
<keyword evidence="3" id="KW-0479">Metal-binding</keyword>
<dbReference type="Gene3D" id="6.10.250.1450">
    <property type="match status" value="1"/>
</dbReference>
<dbReference type="SUPFAM" id="SSF140490">
    <property type="entry name" value="Nqo1C-terminal domain-like"/>
    <property type="match status" value="1"/>
</dbReference>